<dbReference type="InterPro" id="IPR040079">
    <property type="entry name" value="Glutathione_S-Trfase"/>
</dbReference>
<evidence type="ECO:0008006" key="4">
    <source>
        <dbReference type="Google" id="ProtNLM"/>
    </source>
</evidence>
<dbReference type="GO" id="GO:0005737">
    <property type="term" value="C:cytoplasm"/>
    <property type="evidence" value="ECO:0007669"/>
    <property type="project" value="TreeGrafter"/>
</dbReference>
<organism evidence="3">
    <name type="scientific">Tetraselmis sp. GSL018</name>
    <dbReference type="NCBI Taxonomy" id="582737"/>
    <lineage>
        <taxon>Eukaryota</taxon>
        <taxon>Viridiplantae</taxon>
        <taxon>Chlorophyta</taxon>
        <taxon>core chlorophytes</taxon>
        <taxon>Chlorodendrophyceae</taxon>
        <taxon>Chlorodendrales</taxon>
        <taxon>Chlorodendraceae</taxon>
        <taxon>Tetraselmis</taxon>
    </lineage>
</organism>
<dbReference type="SFLD" id="SFLDS00019">
    <property type="entry name" value="Glutathione_Transferase_(cytos"/>
    <property type="match status" value="1"/>
</dbReference>
<name>A0A061SCU0_9CHLO</name>
<dbReference type="PROSITE" id="PS50404">
    <property type="entry name" value="GST_NTER"/>
    <property type="match status" value="1"/>
</dbReference>
<protein>
    <recommendedName>
        <fullName evidence="4">Glutathione S-transferase</fullName>
    </recommendedName>
</protein>
<reference evidence="3" key="1">
    <citation type="submission" date="2014-05" db="EMBL/GenBank/DDBJ databases">
        <title>The transcriptome of the halophilic microalga Tetraselmis sp. GSL018 isolated from the Great Salt Lake, Utah.</title>
        <authorList>
            <person name="Jinkerson R.E."/>
            <person name="D'Adamo S."/>
            <person name="Posewitz M.C."/>
        </authorList>
    </citation>
    <scope>NUCLEOTIDE SEQUENCE</scope>
    <source>
        <strain evidence="3">GSL018</strain>
    </source>
</reference>
<dbReference type="InterPro" id="IPR004045">
    <property type="entry name" value="Glutathione_S-Trfase_N"/>
</dbReference>
<dbReference type="PROSITE" id="PS50405">
    <property type="entry name" value="GST_CTER"/>
    <property type="match status" value="1"/>
</dbReference>
<evidence type="ECO:0000313" key="3">
    <source>
        <dbReference type="EMBL" id="JAC80566.1"/>
    </source>
</evidence>
<dbReference type="SUPFAM" id="SSF52833">
    <property type="entry name" value="Thioredoxin-like"/>
    <property type="match status" value="1"/>
</dbReference>
<feature type="domain" description="GST C-terminal" evidence="2">
    <location>
        <begin position="135"/>
        <end position="256"/>
    </location>
</feature>
<dbReference type="SUPFAM" id="SSF47616">
    <property type="entry name" value="GST C-terminal domain-like"/>
    <property type="match status" value="1"/>
</dbReference>
<proteinExistence type="predicted"/>
<feature type="domain" description="GST N-terminal" evidence="1">
    <location>
        <begin position="14"/>
        <end position="119"/>
    </location>
</feature>
<dbReference type="InterPro" id="IPR050983">
    <property type="entry name" value="GST_Omega/HSP26"/>
</dbReference>
<dbReference type="InterPro" id="IPR010987">
    <property type="entry name" value="Glutathione-S-Trfase_C-like"/>
</dbReference>
<evidence type="ECO:0000259" key="2">
    <source>
        <dbReference type="PROSITE" id="PS50405"/>
    </source>
</evidence>
<sequence length="286" mass="33152">MACSSNSAAGFAAPALRYFSAWFCPFAHRATIALHHHSHLLNWEWVESLGWEKRKSSDSNSREQDNEPMHENWYHWKHPDLLRHTPEGLIPTVVDEHDRSIHESLVVVRYLDDLARDSAVRQNKEQLFQPLVPIEPILRAQSQLTVERVNRTLCSPYYTMLVRTTPSEQRQAFDQFLKDLDQFQSEIAGPFYYGNSLSQVDVALLPWAQRFYILEHYRGFVIPAEFERYHSWLAACRSLRCVSDTTPDSNEYLSHIGRYADASARSKVANAVRSGRQAHEIDHDLD</sequence>
<dbReference type="InterPro" id="IPR036249">
    <property type="entry name" value="Thioredoxin-like_sf"/>
</dbReference>
<dbReference type="Pfam" id="PF13410">
    <property type="entry name" value="GST_C_2"/>
    <property type="match status" value="1"/>
</dbReference>
<dbReference type="Gene3D" id="3.40.30.10">
    <property type="entry name" value="Glutaredoxin"/>
    <property type="match status" value="1"/>
</dbReference>
<dbReference type="EMBL" id="GBEZ01004671">
    <property type="protein sequence ID" value="JAC80566.1"/>
    <property type="molecule type" value="Transcribed_RNA"/>
</dbReference>
<dbReference type="Gene3D" id="1.20.1050.10">
    <property type="match status" value="1"/>
</dbReference>
<dbReference type="PANTHER" id="PTHR43968:SF6">
    <property type="entry name" value="GLUTATHIONE S-TRANSFERASE OMEGA"/>
    <property type="match status" value="1"/>
</dbReference>
<accession>A0A061SCU0</accession>
<dbReference type="AlphaFoldDB" id="A0A061SCU0"/>
<dbReference type="PANTHER" id="PTHR43968">
    <property type="match status" value="1"/>
</dbReference>
<dbReference type="Pfam" id="PF13409">
    <property type="entry name" value="GST_N_2"/>
    <property type="match status" value="1"/>
</dbReference>
<dbReference type="InterPro" id="IPR036282">
    <property type="entry name" value="Glutathione-S-Trfase_C_sf"/>
</dbReference>
<gene>
    <name evidence="3" type="ORF">TSPGSL018_9977</name>
</gene>
<evidence type="ECO:0000259" key="1">
    <source>
        <dbReference type="PROSITE" id="PS50404"/>
    </source>
</evidence>